<dbReference type="InterPro" id="IPR000073">
    <property type="entry name" value="AB_hydrolase_1"/>
</dbReference>
<keyword evidence="3" id="KW-1185">Reference proteome</keyword>
<dbReference type="Proteomes" id="UP000219452">
    <property type="component" value="Unassembled WGS sequence"/>
</dbReference>
<dbReference type="InterPro" id="IPR050266">
    <property type="entry name" value="AB_hydrolase_sf"/>
</dbReference>
<accession>A0A286GTA1</accession>
<dbReference type="Gene3D" id="3.40.50.1820">
    <property type="entry name" value="alpha/beta hydrolase"/>
    <property type="match status" value="1"/>
</dbReference>
<proteinExistence type="predicted"/>
<protein>
    <submittedName>
        <fullName evidence="2">Pimeloyl-ACP methyl ester carboxylesterase</fullName>
    </submittedName>
</protein>
<sequence>MSQSPLFCLIHGHGVDASIWDGIYADLALDYQVLAPDFSRLTHLTTIEAYADELSDRLPLANDQKVILVGHSMGGYMALAFAEKYPNRVLGLILYHSTATADDDVKRQARQQVIQELQTAGTSPFIHKQMPKMVAPSCAPELIEELEHRFLNLPADALVAGVKAIAGRPDRTAILRDAQFPVLLVLGREDQLIPYEKTAQLASLSGRIKVAAIEQAGHLSMVEQPTQSTEILRAFVAQL</sequence>
<dbReference type="SUPFAM" id="SSF53474">
    <property type="entry name" value="alpha/beta-Hydrolases"/>
    <property type="match status" value="1"/>
</dbReference>
<dbReference type="Pfam" id="PF12697">
    <property type="entry name" value="Abhydrolase_6"/>
    <property type="match status" value="1"/>
</dbReference>
<dbReference type="InterPro" id="IPR029058">
    <property type="entry name" value="AB_hydrolase_fold"/>
</dbReference>
<organism evidence="2 3">
    <name type="scientific">Spirosoma fluviale</name>
    <dbReference type="NCBI Taxonomy" id="1597977"/>
    <lineage>
        <taxon>Bacteria</taxon>
        <taxon>Pseudomonadati</taxon>
        <taxon>Bacteroidota</taxon>
        <taxon>Cytophagia</taxon>
        <taxon>Cytophagales</taxon>
        <taxon>Cytophagaceae</taxon>
        <taxon>Spirosoma</taxon>
    </lineage>
</organism>
<dbReference type="PANTHER" id="PTHR43798">
    <property type="entry name" value="MONOACYLGLYCEROL LIPASE"/>
    <property type="match status" value="1"/>
</dbReference>
<dbReference type="EMBL" id="OCNH01000008">
    <property type="protein sequence ID" value="SOD98740.1"/>
    <property type="molecule type" value="Genomic_DNA"/>
</dbReference>
<dbReference type="OrthoDB" id="252464at2"/>
<evidence type="ECO:0000259" key="1">
    <source>
        <dbReference type="Pfam" id="PF12697"/>
    </source>
</evidence>
<evidence type="ECO:0000313" key="3">
    <source>
        <dbReference type="Proteomes" id="UP000219452"/>
    </source>
</evidence>
<reference evidence="3" key="1">
    <citation type="submission" date="2017-09" db="EMBL/GenBank/DDBJ databases">
        <authorList>
            <person name="Varghese N."/>
            <person name="Submissions S."/>
        </authorList>
    </citation>
    <scope>NUCLEOTIDE SEQUENCE [LARGE SCALE GENOMIC DNA]</scope>
    <source>
        <strain evidence="3">DSM 29961</strain>
    </source>
</reference>
<gene>
    <name evidence="2" type="ORF">SAMN06269250_6211</name>
</gene>
<dbReference type="AlphaFoldDB" id="A0A286GTA1"/>
<dbReference type="RefSeq" id="WP_097131491.1">
    <property type="nucleotide sequence ID" value="NZ_OCNH01000008.1"/>
</dbReference>
<evidence type="ECO:0000313" key="2">
    <source>
        <dbReference type="EMBL" id="SOD98740.1"/>
    </source>
</evidence>
<name>A0A286GTA1_9BACT</name>
<feature type="domain" description="AB hydrolase-1" evidence="1">
    <location>
        <begin position="9"/>
        <end position="226"/>
    </location>
</feature>